<evidence type="ECO:0000256" key="4">
    <source>
        <dbReference type="ARBA" id="ARBA00023163"/>
    </source>
</evidence>
<gene>
    <name evidence="6" type="ORF">GCM10009825_28290</name>
</gene>
<dbReference type="SUPFAM" id="SSF46785">
    <property type="entry name" value="Winged helix' DNA-binding domain"/>
    <property type="match status" value="1"/>
</dbReference>
<dbReference type="InterPro" id="IPR005119">
    <property type="entry name" value="LysR_subst-bd"/>
</dbReference>
<dbReference type="InterPro" id="IPR000847">
    <property type="entry name" value="LysR_HTH_N"/>
</dbReference>
<accession>A0ABP5L1J6</accession>
<dbReference type="InterPro" id="IPR036388">
    <property type="entry name" value="WH-like_DNA-bd_sf"/>
</dbReference>
<dbReference type="Gene3D" id="1.10.10.10">
    <property type="entry name" value="Winged helix-like DNA-binding domain superfamily/Winged helix DNA-binding domain"/>
    <property type="match status" value="1"/>
</dbReference>
<evidence type="ECO:0000313" key="7">
    <source>
        <dbReference type="Proteomes" id="UP001500102"/>
    </source>
</evidence>
<dbReference type="Pfam" id="PF00126">
    <property type="entry name" value="HTH_1"/>
    <property type="match status" value="1"/>
</dbReference>
<dbReference type="InterPro" id="IPR036390">
    <property type="entry name" value="WH_DNA-bd_sf"/>
</dbReference>
<sequence length="301" mass="32709">MGPMRMLPTALVYFHDVARTGSITEAAIAQHVSASAISRQISNLERTIGVTLFARHPRGMTLTEAGRLLLAHARRSEAEGEALIRELQDFDKRQKRIINVVSSEGLARCRVPQAIARFIVDYHDVDFHLDVVSSAEATRMVVDGRTDIAAVYALGLQRDVTVEFSAAAPAFAVVATGHPLADRNSVRLDELCAYPLTLPAKGLSQRELFDIAVQMEQISPRIALSADQVSPALEFARAGAGAALMSRLVARPEGEDGLVFVAIDHPVFHQRQAQIQTMAGRRRPAVQTAFIEVLAGILAES</sequence>
<organism evidence="6 7">
    <name type="scientific">Arthrobacter humicola</name>
    <dbReference type="NCBI Taxonomy" id="409291"/>
    <lineage>
        <taxon>Bacteria</taxon>
        <taxon>Bacillati</taxon>
        <taxon>Actinomycetota</taxon>
        <taxon>Actinomycetes</taxon>
        <taxon>Micrococcales</taxon>
        <taxon>Micrococcaceae</taxon>
        <taxon>Arthrobacter</taxon>
    </lineage>
</organism>
<dbReference type="PROSITE" id="PS50931">
    <property type="entry name" value="HTH_LYSR"/>
    <property type="match status" value="1"/>
</dbReference>
<feature type="domain" description="HTH lysR-type" evidence="5">
    <location>
        <begin position="6"/>
        <end position="63"/>
    </location>
</feature>
<protein>
    <submittedName>
        <fullName evidence="6">LysR substrate-binding domain-containing protein</fullName>
    </submittedName>
</protein>
<dbReference type="PANTHER" id="PTHR30419">
    <property type="entry name" value="HTH-TYPE TRANSCRIPTIONAL REGULATOR YBHD"/>
    <property type="match status" value="1"/>
</dbReference>
<evidence type="ECO:0000313" key="6">
    <source>
        <dbReference type="EMBL" id="GAA2140478.1"/>
    </source>
</evidence>
<evidence type="ECO:0000259" key="5">
    <source>
        <dbReference type="PROSITE" id="PS50931"/>
    </source>
</evidence>
<evidence type="ECO:0000256" key="3">
    <source>
        <dbReference type="ARBA" id="ARBA00023125"/>
    </source>
</evidence>
<dbReference type="Proteomes" id="UP001500102">
    <property type="component" value="Unassembled WGS sequence"/>
</dbReference>
<dbReference type="Pfam" id="PF03466">
    <property type="entry name" value="LysR_substrate"/>
    <property type="match status" value="1"/>
</dbReference>
<keyword evidence="2" id="KW-0805">Transcription regulation</keyword>
<dbReference type="SUPFAM" id="SSF53850">
    <property type="entry name" value="Periplasmic binding protein-like II"/>
    <property type="match status" value="1"/>
</dbReference>
<dbReference type="InterPro" id="IPR050950">
    <property type="entry name" value="HTH-type_LysR_regulators"/>
</dbReference>
<reference evidence="7" key="1">
    <citation type="journal article" date="2019" name="Int. J. Syst. Evol. Microbiol.">
        <title>The Global Catalogue of Microorganisms (GCM) 10K type strain sequencing project: providing services to taxonomists for standard genome sequencing and annotation.</title>
        <authorList>
            <consortium name="The Broad Institute Genomics Platform"/>
            <consortium name="The Broad Institute Genome Sequencing Center for Infectious Disease"/>
            <person name="Wu L."/>
            <person name="Ma J."/>
        </authorList>
    </citation>
    <scope>NUCLEOTIDE SEQUENCE [LARGE SCALE GENOMIC DNA]</scope>
    <source>
        <strain evidence="7">JCM 15921</strain>
    </source>
</reference>
<keyword evidence="3" id="KW-0238">DNA-binding</keyword>
<comment type="caution">
    <text evidence="6">The sequence shown here is derived from an EMBL/GenBank/DDBJ whole genome shotgun (WGS) entry which is preliminary data.</text>
</comment>
<evidence type="ECO:0000256" key="1">
    <source>
        <dbReference type="ARBA" id="ARBA00009437"/>
    </source>
</evidence>
<keyword evidence="7" id="KW-1185">Reference proteome</keyword>
<dbReference type="Gene3D" id="3.40.190.290">
    <property type="match status" value="1"/>
</dbReference>
<comment type="similarity">
    <text evidence="1">Belongs to the LysR transcriptional regulatory family.</text>
</comment>
<proteinExistence type="inferred from homology"/>
<name>A0ABP5L1J6_9MICC</name>
<keyword evidence="4" id="KW-0804">Transcription</keyword>
<dbReference type="EMBL" id="BAAAQB010000037">
    <property type="protein sequence ID" value="GAA2140478.1"/>
    <property type="molecule type" value="Genomic_DNA"/>
</dbReference>
<dbReference type="PANTHER" id="PTHR30419:SF8">
    <property type="entry name" value="NITROGEN ASSIMILATION TRANSCRIPTIONAL ACTIVATOR-RELATED"/>
    <property type="match status" value="1"/>
</dbReference>
<evidence type="ECO:0000256" key="2">
    <source>
        <dbReference type="ARBA" id="ARBA00023015"/>
    </source>
</evidence>